<evidence type="ECO:0000259" key="4">
    <source>
        <dbReference type="PROSITE" id="PS50011"/>
    </source>
</evidence>
<dbReference type="SMART" id="SM00220">
    <property type="entry name" value="S_TKc"/>
    <property type="match status" value="1"/>
</dbReference>
<dbReference type="GO" id="GO:0004674">
    <property type="term" value="F:protein serine/threonine kinase activity"/>
    <property type="evidence" value="ECO:0007669"/>
    <property type="project" value="TreeGrafter"/>
</dbReference>
<keyword evidence="6" id="KW-1185">Reference proteome</keyword>
<dbReference type="EMBL" id="WHVB01000071">
    <property type="protein sequence ID" value="KAF8463407.1"/>
    <property type="molecule type" value="Genomic_DNA"/>
</dbReference>
<dbReference type="InterPro" id="IPR000719">
    <property type="entry name" value="Prot_kinase_dom"/>
</dbReference>
<dbReference type="SUPFAM" id="SSF56112">
    <property type="entry name" value="Protein kinase-like (PK-like)"/>
    <property type="match status" value="1"/>
</dbReference>
<dbReference type="PROSITE" id="PS50011">
    <property type="entry name" value="PROTEIN_KINASE_DOM"/>
    <property type="match status" value="1"/>
</dbReference>
<organism evidence="5 6">
    <name type="scientific">Russula ochroleuca</name>
    <dbReference type="NCBI Taxonomy" id="152965"/>
    <lineage>
        <taxon>Eukaryota</taxon>
        <taxon>Fungi</taxon>
        <taxon>Dikarya</taxon>
        <taxon>Basidiomycota</taxon>
        <taxon>Agaricomycotina</taxon>
        <taxon>Agaricomycetes</taxon>
        <taxon>Russulales</taxon>
        <taxon>Russulaceae</taxon>
        <taxon>Russula</taxon>
    </lineage>
</organism>
<keyword evidence="2" id="KW-0067">ATP-binding</keyword>
<dbReference type="OrthoDB" id="5987198at2759"/>
<evidence type="ECO:0000256" key="2">
    <source>
        <dbReference type="ARBA" id="ARBA00022840"/>
    </source>
</evidence>
<protein>
    <submittedName>
        <fullName evidence="5">Kinase-like domain-containing protein</fullName>
    </submittedName>
</protein>
<feature type="domain" description="Protein kinase" evidence="4">
    <location>
        <begin position="1"/>
        <end position="369"/>
    </location>
</feature>
<dbReference type="GO" id="GO:0005737">
    <property type="term" value="C:cytoplasm"/>
    <property type="evidence" value="ECO:0007669"/>
    <property type="project" value="TreeGrafter"/>
</dbReference>
<dbReference type="PANTHER" id="PTHR24346">
    <property type="entry name" value="MAP/MICROTUBULE AFFINITY-REGULATING KINASE"/>
    <property type="match status" value="1"/>
</dbReference>
<keyword evidence="5" id="KW-0418">Kinase</keyword>
<dbReference type="InterPro" id="IPR011009">
    <property type="entry name" value="Kinase-like_dom_sf"/>
</dbReference>
<dbReference type="Gene3D" id="1.10.510.10">
    <property type="entry name" value="Transferase(Phosphotransferase) domain 1"/>
    <property type="match status" value="1"/>
</dbReference>
<sequence length="369" mass="43437">MAQEFLDRLDNHTLGRELGDIDPVETWWVERQEALEQAGYMLRPRYRPGWKPSWAGTKKEYFRCEDGQKKYWRLNMDATRISDGRAVMLKRLLREEGPYELQINQLFSTEPLHSNPRNHCVHLLDVIELPNESPILVHPLLRQSFRKPPLQTFGEFVALFAQICEGVQFMHENHVAHRDCTFANIMLDPSNMYPESFHPVRISRSKDFRHKAKAYSRTRRPTRYLLIDFGLSRYYDPANGPPLDKPLRGGDKSAPEHQDGKTLCNPFPTDVYYLGNVVRGYLMKKYHGFEFMESLVADMVQDDPTRRPKMDEVVTRFLEIKDKLSTWKLRSRIVRQDEIWPLAVWRSFGHWYRTVGYVLGRKAAIPEPK</sequence>
<dbReference type="Proteomes" id="UP000759537">
    <property type="component" value="Unassembled WGS sequence"/>
</dbReference>
<evidence type="ECO:0000313" key="6">
    <source>
        <dbReference type="Proteomes" id="UP000759537"/>
    </source>
</evidence>
<evidence type="ECO:0000313" key="5">
    <source>
        <dbReference type="EMBL" id="KAF8463407.1"/>
    </source>
</evidence>
<dbReference type="AlphaFoldDB" id="A0A9P5JTT6"/>
<proteinExistence type="predicted"/>
<gene>
    <name evidence="5" type="ORF">DFH94DRAFT_677244</name>
</gene>
<dbReference type="GO" id="GO:0035556">
    <property type="term" value="P:intracellular signal transduction"/>
    <property type="evidence" value="ECO:0007669"/>
    <property type="project" value="TreeGrafter"/>
</dbReference>
<reference evidence="5" key="1">
    <citation type="submission" date="2019-10" db="EMBL/GenBank/DDBJ databases">
        <authorList>
            <consortium name="DOE Joint Genome Institute"/>
            <person name="Kuo A."/>
            <person name="Miyauchi S."/>
            <person name="Kiss E."/>
            <person name="Drula E."/>
            <person name="Kohler A."/>
            <person name="Sanchez-Garcia M."/>
            <person name="Andreopoulos B."/>
            <person name="Barry K.W."/>
            <person name="Bonito G."/>
            <person name="Buee M."/>
            <person name="Carver A."/>
            <person name="Chen C."/>
            <person name="Cichocki N."/>
            <person name="Clum A."/>
            <person name="Culley D."/>
            <person name="Crous P.W."/>
            <person name="Fauchery L."/>
            <person name="Girlanda M."/>
            <person name="Hayes R."/>
            <person name="Keri Z."/>
            <person name="LaButti K."/>
            <person name="Lipzen A."/>
            <person name="Lombard V."/>
            <person name="Magnuson J."/>
            <person name="Maillard F."/>
            <person name="Morin E."/>
            <person name="Murat C."/>
            <person name="Nolan M."/>
            <person name="Ohm R."/>
            <person name="Pangilinan J."/>
            <person name="Pereira M."/>
            <person name="Perotto S."/>
            <person name="Peter M."/>
            <person name="Riley R."/>
            <person name="Sitrit Y."/>
            <person name="Stielow B."/>
            <person name="Szollosi G."/>
            <person name="Zifcakova L."/>
            <person name="Stursova M."/>
            <person name="Spatafora J.W."/>
            <person name="Tedersoo L."/>
            <person name="Vaario L.-M."/>
            <person name="Yamada A."/>
            <person name="Yan M."/>
            <person name="Wang P."/>
            <person name="Xu J."/>
            <person name="Bruns T."/>
            <person name="Baldrian P."/>
            <person name="Vilgalys R."/>
            <person name="Henrissat B."/>
            <person name="Grigoriev I.V."/>
            <person name="Hibbett D."/>
            <person name="Nagy L.G."/>
            <person name="Martin F.M."/>
        </authorList>
    </citation>
    <scope>NUCLEOTIDE SEQUENCE</scope>
    <source>
        <strain evidence="5">Prilba</strain>
    </source>
</reference>
<dbReference type="GO" id="GO:0005524">
    <property type="term" value="F:ATP binding"/>
    <property type="evidence" value="ECO:0007669"/>
    <property type="project" value="UniProtKB-KW"/>
</dbReference>
<name>A0A9P5JTT6_9AGAM</name>
<evidence type="ECO:0000256" key="1">
    <source>
        <dbReference type="ARBA" id="ARBA00022741"/>
    </source>
</evidence>
<dbReference type="PANTHER" id="PTHR24346:SF30">
    <property type="entry name" value="MATERNAL EMBRYONIC LEUCINE ZIPPER KINASE"/>
    <property type="match status" value="1"/>
</dbReference>
<keyword evidence="5" id="KW-0808">Transferase</keyword>
<evidence type="ECO:0000256" key="3">
    <source>
        <dbReference type="SAM" id="MobiDB-lite"/>
    </source>
</evidence>
<keyword evidence="1" id="KW-0547">Nucleotide-binding</keyword>
<feature type="region of interest" description="Disordered" evidence="3">
    <location>
        <begin position="240"/>
        <end position="260"/>
    </location>
</feature>
<comment type="caution">
    <text evidence="5">The sequence shown here is derived from an EMBL/GenBank/DDBJ whole genome shotgun (WGS) entry which is preliminary data.</text>
</comment>
<reference evidence="5" key="2">
    <citation type="journal article" date="2020" name="Nat. Commun.">
        <title>Large-scale genome sequencing of mycorrhizal fungi provides insights into the early evolution of symbiotic traits.</title>
        <authorList>
            <person name="Miyauchi S."/>
            <person name="Kiss E."/>
            <person name="Kuo A."/>
            <person name="Drula E."/>
            <person name="Kohler A."/>
            <person name="Sanchez-Garcia M."/>
            <person name="Morin E."/>
            <person name="Andreopoulos B."/>
            <person name="Barry K.W."/>
            <person name="Bonito G."/>
            <person name="Buee M."/>
            <person name="Carver A."/>
            <person name="Chen C."/>
            <person name="Cichocki N."/>
            <person name="Clum A."/>
            <person name="Culley D."/>
            <person name="Crous P.W."/>
            <person name="Fauchery L."/>
            <person name="Girlanda M."/>
            <person name="Hayes R.D."/>
            <person name="Keri Z."/>
            <person name="LaButti K."/>
            <person name="Lipzen A."/>
            <person name="Lombard V."/>
            <person name="Magnuson J."/>
            <person name="Maillard F."/>
            <person name="Murat C."/>
            <person name="Nolan M."/>
            <person name="Ohm R.A."/>
            <person name="Pangilinan J."/>
            <person name="Pereira M.F."/>
            <person name="Perotto S."/>
            <person name="Peter M."/>
            <person name="Pfister S."/>
            <person name="Riley R."/>
            <person name="Sitrit Y."/>
            <person name="Stielow J.B."/>
            <person name="Szollosi G."/>
            <person name="Zifcakova L."/>
            <person name="Stursova M."/>
            <person name="Spatafora J.W."/>
            <person name="Tedersoo L."/>
            <person name="Vaario L.M."/>
            <person name="Yamada A."/>
            <person name="Yan M."/>
            <person name="Wang P."/>
            <person name="Xu J."/>
            <person name="Bruns T."/>
            <person name="Baldrian P."/>
            <person name="Vilgalys R."/>
            <person name="Dunand C."/>
            <person name="Henrissat B."/>
            <person name="Grigoriev I.V."/>
            <person name="Hibbett D."/>
            <person name="Nagy L.G."/>
            <person name="Martin F.M."/>
        </authorList>
    </citation>
    <scope>NUCLEOTIDE SEQUENCE</scope>
    <source>
        <strain evidence="5">Prilba</strain>
    </source>
</reference>
<feature type="compositionally biased region" description="Basic and acidic residues" evidence="3">
    <location>
        <begin position="245"/>
        <end position="260"/>
    </location>
</feature>
<accession>A0A9P5JTT6</accession>